<organism evidence="1">
    <name type="scientific">bioreactor metagenome</name>
    <dbReference type="NCBI Taxonomy" id="1076179"/>
    <lineage>
        <taxon>unclassified sequences</taxon>
        <taxon>metagenomes</taxon>
        <taxon>ecological metagenomes</taxon>
    </lineage>
</organism>
<reference evidence="1" key="1">
    <citation type="submission" date="2019-08" db="EMBL/GenBank/DDBJ databases">
        <authorList>
            <person name="Kucharzyk K."/>
            <person name="Murdoch R.W."/>
            <person name="Higgins S."/>
            <person name="Loffler F."/>
        </authorList>
    </citation>
    <scope>NUCLEOTIDE SEQUENCE</scope>
</reference>
<proteinExistence type="predicted"/>
<evidence type="ECO:0000313" key="1">
    <source>
        <dbReference type="EMBL" id="MPN01216.1"/>
    </source>
</evidence>
<protein>
    <submittedName>
        <fullName evidence="1">Uncharacterized protein</fullName>
    </submittedName>
</protein>
<name>A0A645EID8_9ZZZZ</name>
<comment type="caution">
    <text evidence="1">The sequence shown here is derived from an EMBL/GenBank/DDBJ whole genome shotgun (WGS) entry which is preliminary data.</text>
</comment>
<dbReference type="EMBL" id="VSSQ01047238">
    <property type="protein sequence ID" value="MPN01216.1"/>
    <property type="molecule type" value="Genomic_DNA"/>
</dbReference>
<dbReference type="AlphaFoldDB" id="A0A645EID8"/>
<sequence length="141" mass="16450">MREIDAGFTGVHVRNAKHFFCFGNTNLRRSSCFQFFVNRIVFSLDHLSNNTCQYFVQVCRFFARARNNQWCPRLVNKNAIHLIDNCVIKRSLYHLVKCNDHVVTQIIKAKFIISAVCYIRGISSFSFGEIKSMNDQAYRKA</sequence>
<gene>
    <name evidence="1" type="ORF">SDC9_148422</name>
</gene>
<accession>A0A645EID8</accession>